<dbReference type="SUPFAM" id="SSF52096">
    <property type="entry name" value="ClpP/crotonase"/>
    <property type="match status" value="1"/>
</dbReference>
<name>A0ABW3WFL5_9RHOO</name>
<evidence type="ECO:0000256" key="4">
    <source>
        <dbReference type="ARBA" id="ARBA00011048"/>
    </source>
</evidence>
<dbReference type="PANTHER" id="PTHR42917">
    <property type="entry name" value="2,4-DIENOYL-COA REDUCTASE"/>
    <property type="match status" value="1"/>
</dbReference>
<dbReference type="Pfam" id="PF00724">
    <property type="entry name" value="Oxidored_FMN"/>
    <property type="match status" value="1"/>
</dbReference>
<evidence type="ECO:0000256" key="8">
    <source>
        <dbReference type="ARBA" id="ARBA00023002"/>
    </source>
</evidence>
<dbReference type="Pfam" id="PF00378">
    <property type="entry name" value="ECH_1"/>
    <property type="match status" value="1"/>
</dbReference>
<dbReference type="InterPro" id="IPR036188">
    <property type="entry name" value="FAD/NAD-bd_sf"/>
</dbReference>
<evidence type="ECO:0000259" key="11">
    <source>
        <dbReference type="Pfam" id="PF00724"/>
    </source>
</evidence>
<evidence type="ECO:0000256" key="1">
    <source>
        <dbReference type="ARBA" id="ARBA00001917"/>
    </source>
</evidence>
<protein>
    <submittedName>
        <fullName evidence="13">Crotonase/enoyl-CoA hydratase family protein</fullName>
    </submittedName>
</protein>
<keyword evidence="9" id="KW-0408">Iron</keyword>
<dbReference type="RefSeq" id="WP_277832284.1">
    <property type="nucleotide sequence ID" value="NZ_JARQZE010000004.1"/>
</dbReference>
<dbReference type="CDD" id="cd02930">
    <property type="entry name" value="DCR_FMN"/>
    <property type="match status" value="1"/>
</dbReference>
<sequence>MATYTNLFRPLDLGFTTLPNRFLMGSMHVGLEETEGGFERMAAFYGERVRGGVALIVTGGIAPNAEGRPWSGGATLTTSEEATRHRVVTDAVHREGGKIAMQILHFGRYAYHPELVAPSPIQAPISPFVPRELSAADVERTIEDFVRCAELAREAGYDGVEIMGSEGYLINEFIVAHTNKRSDEWGGPYENRIRFATEIVRRTRARLGRDFIIIYRLSMLDLIEDGSNFEEVVQLAQAIEAAGATLINSGIGWHEARIPTIATCVPRAGFAWVTQKLKDHVRIPLIATNRINTPEIAEGILAEGKADMVSMARPFLADPDFVNKAAAGRGADINTCIACNQACLDHTFNGKVTSCLVNPRACHETELVIEPTSSSRSIAVVGAGPAGLAFATTAAERGHKVTLFEAGARIGGQFNIAMQIPGKEEFAETLRYFGRRIEQTGVVLKLNTRVSTAELAGKFDEVVLATGIVPRQPDIEGVDHPKVLGYLDVLRDKKPVGRRVAILGAGGIGFDVAEYLSHAGVSPSLEASKFFAEWGIDARYARRGGLMTPQLEAAPREIVLLQRKTSKVGEGLGKTTGWIHRTALKNRGVKMIPGVTYRRIDDAGLHVTIGGKDEIFPVDNVILCTGQEPQRELQATLLEAGMRVHLIGGADVAAELDAKRAIKQGTELAATIENSSALTPAASTPGQLAAAATRSIPLPQLDTLRIAIEGKVAVLTLNRPDKANAMNLQMWHDIRTAMQWVDRTTAVRVAMVHGAGDNFCAGIDLQMMMSILPSVKDACEARTRENLRNLIIDLQDTLSSLERCRKPILAAIHGACIGGGVDLVACADMRYCSADAKFSVKEIDLGMVADVGSLQRLPRLIGDGMVRELAYTGRKVDGAEAARIGLVNRVFDNPSALLEGVLQIAHAIASKSPLAIRGTKDMLNYARDHSVADGLDRVATWNAAMLMSEDLQAAIRAGMTRQAPTFRD</sequence>
<dbReference type="CDD" id="cd06558">
    <property type="entry name" value="crotonase-like"/>
    <property type="match status" value="1"/>
</dbReference>
<dbReference type="Proteomes" id="UP001597158">
    <property type="component" value="Unassembled WGS sequence"/>
</dbReference>
<dbReference type="InterPro" id="IPR001155">
    <property type="entry name" value="OxRdtase_FMN_N"/>
</dbReference>
<evidence type="ECO:0000256" key="9">
    <source>
        <dbReference type="ARBA" id="ARBA00023004"/>
    </source>
</evidence>
<evidence type="ECO:0000256" key="10">
    <source>
        <dbReference type="ARBA" id="ARBA00023014"/>
    </source>
</evidence>
<evidence type="ECO:0000256" key="6">
    <source>
        <dbReference type="ARBA" id="ARBA00022643"/>
    </source>
</evidence>
<dbReference type="InterPro" id="IPR051793">
    <property type="entry name" value="NADH:flavin_oxidoreductase"/>
</dbReference>
<comment type="similarity">
    <text evidence="4">In the N-terminal section; belongs to the NADH:flavin oxidoreductase/NADH oxidase family.</text>
</comment>
<comment type="cofactor">
    <cofactor evidence="2">
        <name>[4Fe-4S] cluster</name>
        <dbReference type="ChEBI" id="CHEBI:49883"/>
    </cofactor>
</comment>
<comment type="caution">
    <text evidence="13">The sequence shown here is derived from an EMBL/GenBank/DDBJ whole genome shotgun (WGS) entry which is preliminary data.</text>
</comment>
<reference evidence="14" key="1">
    <citation type="journal article" date="2019" name="Int. J. Syst. Evol. Microbiol.">
        <title>The Global Catalogue of Microorganisms (GCM) 10K type strain sequencing project: providing services to taxonomists for standard genome sequencing and annotation.</title>
        <authorList>
            <consortium name="The Broad Institute Genomics Platform"/>
            <consortium name="The Broad Institute Genome Sequencing Center for Infectious Disease"/>
            <person name="Wu L."/>
            <person name="Ma J."/>
        </authorList>
    </citation>
    <scope>NUCLEOTIDE SEQUENCE [LARGE SCALE GENOMIC DNA]</scope>
    <source>
        <strain evidence="14">CCUG 48884</strain>
    </source>
</reference>
<dbReference type="Gene3D" id="3.20.20.70">
    <property type="entry name" value="Aldolase class I"/>
    <property type="match status" value="1"/>
</dbReference>
<dbReference type="PRINTS" id="PR00411">
    <property type="entry name" value="PNDRDTASEI"/>
</dbReference>
<dbReference type="PANTHER" id="PTHR42917:SF2">
    <property type="entry name" value="2,4-DIENOYL-COA REDUCTASE [(2E)-ENOYL-COA-PRODUCING]"/>
    <property type="match status" value="1"/>
</dbReference>
<dbReference type="Gene3D" id="3.50.50.60">
    <property type="entry name" value="FAD/NAD(P)-binding domain"/>
    <property type="match status" value="1"/>
</dbReference>
<dbReference type="Gene3D" id="1.10.12.10">
    <property type="entry name" value="Lyase 2-enoyl-coa Hydratase, Chain A, domain 2"/>
    <property type="match status" value="1"/>
</dbReference>
<dbReference type="SUPFAM" id="SSF51395">
    <property type="entry name" value="FMN-linked oxidoreductases"/>
    <property type="match status" value="1"/>
</dbReference>
<feature type="domain" description="FAD/NAD(P)-binding" evidence="12">
    <location>
        <begin position="377"/>
        <end position="639"/>
    </location>
</feature>
<keyword evidence="6" id="KW-0288">FMN</keyword>
<evidence type="ECO:0000256" key="7">
    <source>
        <dbReference type="ARBA" id="ARBA00022723"/>
    </source>
</evidence>
<dbReference type="PRINTS" id="PR00368">
    <property type="entry name" value="FADPNR"/>
</dbReference>
<keyword evidence="14" id="KW-1185">Reference proteome</keyword>
<dbReference type="Gene3D" id="3.40.50.720">
    <property type="entry name" value="NAD(P)-binding Rossmann-like Domain"/>
    <property type="match status" value="1"/>
</dbReference>
<comment type="similarity">
    <text evidence="3">Belongs to the enoyl-CoA hydratase/isomerase family.</text>
</comment>
<keyword evidence="8" id="KW-0560">Oxidoreductase</keyword>
<feature type="domain" description="NADH:flavin oxidoreductase/NADH oxidase N-terminal" evidence="11">
    <location>
        <begin position="7"/>
        <end position="329"/>
    </location>
</feature>
<dbReference type="InterPro" id="IPR023753">
    <property type="entry name" value="FAD/NAD-binding_dom"/>
</dbReference>
<dbReference type="EMBL" id="JBHTMC010000026">
    <property type="protein sequence ID" value="MFD1264616.1"/>
    <property type="molecule type" value="Genomic_DNA"/>
</dbReference>
<keyword evidence="10" id="KW-0411">Iron-sulfur</keyword>
<dbReference type="Gene3D" id="3.90.226.10">
    <property type="entry name" value="2-enoyl-CoA Hydratase, Chain A, domain 1"/>
    <property type="match status" value="1"/>
</dbReference>
<proteinExistence type="inferred from homology"/>
<organism evidence="13 14">
    <name type="scientific">Thauera mechernichensis</name>
    <dbReference type="NCBI Taxonomy" id="82788"/>
    <lineage>
        <taxon>Bacteria</taxon>
        <taxon>Pseudomonadati</taxon>
        <taxon>Pseudomonadota</taxon>
        <taxon>Betaproteobacteria</taxon>
        <taxon>Rhodocyclales</taxon>
        <taxon>Zoogloeaceae</taxon>
        <taxon>Thauera</taxon>
    </lineage>
</organism>
<evidence type="ECO:0000256" key="3">
    <source>
        <dbReference type="ARBA" id="ARBA00005254"/>
    </source>
</evidence>
<dbReference type="SUPFAM" id="SSF51905">
    <property type="entry name" value="FAD/NAD(P)-binding domain"/>
    <property type="match status" value="1"/>
</dbReference>
<evidence type="ECO:0000313" key="13">
    <source>
        <dbReference type="EMBL" id="MFD1264616.1"/>
    </source>
</evidence>
<evidence type="ECO:0000256" key="2">
    <source>
        <dbReference type="ARBA" id="ARBA00001966"/>
    </source>
</evidence>
<evidence type="ECO:0000313" key="14">
    <source>
        <dbReference type="Proteomes" id="UP001597158"/>
    </source>
</evidence>
<keyword evidence="7" id="KW-0479">Metal-binding</keyword>
<gene>
    <name evidence="13" type="ORF">ACFQ4M_13610</name>
</gene>
<evidence type="ECO:0000256" key="5">
    <source>
        <dbReference type="ARBA" id="ARBA00022630"/>
    </source>
</evidence>
<dbReference type="Pfam" id="PF07992">
    <property type="entry name" value="Pyr_redox_2"/>
    <property type="match status" value="1"/>
</dbReference>
<comment type="cofactor">
    <cofactor evidence="1">
        <name>FMN</name>
        <dbReference type="ChEBI" id="CHEBI:58210"/>
    </cofactor>
</comment>
<dbReference type="InterPro" id="IPR029045">
    <property type="entry name" value="ClpP/crotonase-like_dom_sf"/>
</dbReference>
<dbReference type="InterPro" id="IPR001753">
    <property type="entry name" value="Enoyl-CoA_hydra/iso"/>
</dbReference>
<dbReference type="NCBIfam" id="NF004794">
    <property type="entry name" value="PRK06142.1"/>
    <property type="match status" value="1"/>
</dbReference>
<evidence type="ECO:0000259" key="12">
    <source>
        <dbReference type="Pfam" id="PF07992"/>
    </source>
</evidence>
<dbReference type="InterPro" id="IPR014748">
    <property type="entry name" value="Enoyl-CoA_hydra_C"/>
</dbReference>
<dbReference type="InterPro" id="IPR013785">
    <property type="entry name" value="Aldolase_TIM"/>
</dbReference>
<keyword evidence="5" id="KW-0285">Flavoprotein</keyword>
<accession>A0ABW3WFL5</accession>